<comment type="subcellular location">
    <subcellularLocation>
        <location evidence="1">Chromosome</location>
    </subcellularLocation>
</comment>
<dbReference type="CDD" id="cd20905">
    <property type="entry name" value="EHMT_ZBD"/>
    <property type="match status" value="1"/>
</dbReference>
<keyword evidence="4" id="KW-0949">S-adenosyl-L-methionine</keyword>
<feature type="compositionally biased region" description="Polar residues" evidence="7">
    <location>
        <begin position="1379"/>
        <end position="1397"/>
    </location>
</feature>
<dbReference type="Pfam" id="PF12796">
    <property type="entry name" value="Ank_2"/>
    <property type="match status" value="2"/>
</dbReference>
<evidence type="ECO:0000313" key="10">
    <source>
        <dbReference type="EMBL" id="KAK7896836.1"/>
    </source>
</evidence>
<organism evidence="10 11">
    <name type="scientific">Mugilogobius chulae</name>
    <name type="common">yellowstripe goby</name>
    <dbReference type="NCBI Taxonomy" id="88201"/>
    <lineage>
        <taxon>Eukaryota</taxon>
        <taxon>Metazoa</taxon>
        <taxon>Chordata</taxon>
        <taxon>Craniata</taxon>
        <taxon>Vertebrata</taxon>
        <taxon>Euteleostomi</taxon>
        <taxon>Actinopterygii</taxon>
        <taxon>Neopterygii</taxon>
        <taxon>Teleostei</taxon>
        <taxon>Neoteleostei</taxon>
        <taxon>Acanthomorphata</taxon>
        <taxon>Gobiaria</taxon>
        <taxon>Gobiiformes</taxon>
        <taxon>Gobioidei</taxon>
        <taxon>Gobiidae</taxon>
        <taxon>Gobionellinae</taxon>
        <taxon>Mugilogobius</taxon>
    </lineage>
</organism>
<reference evidence="11" key="1">
    <citation type="submission" date="2024-04" db="EMBL/GenBank/DDBJ databases">
        <title>Salinicola lusitanus LLJ914,a marine bacterium isolated from the Okinawa Trough.</title>
        <authorList>
            <person name="Li J."/>
        </authorList>
    </citation>
    <scope>NUCLEOTIDE SEQUENCE [LARGE SCALE GENOMIC DNA]</scope>
</reference>
<keyword evidence="6" id="KW-0040">ANK repeat</keyword>
<dbReference type="InterPro" id="IPR043550">
    <property type="entry name" value="EHMT1/EHMT2"/>
</dbReference>
<evidence type="ECO:0008006" key="12">
    <source>
        <dbReference type="Google" id="ProtNLM"/>
    </source>
</evidence>
<dbReference type="InterPro" id="IPR007728">
    <property type="entry name" value="Pre-SET_dom"/>
</dbReference>
<feature type="region of interest" description="Disordered" evidence="7">
    <location>
        <begin position="1374"/>
        <end position="1397"/>
    </location>
</feature>
<feature type="compositionally biased region" description="Acidic residues" evidence="7">
    <location>
        <begin position="330"/>
        <end position="339"/>
    </location>
</feature>
<evidence type="ECO:0000256" key="5">
    <source>
        <dbReference type="ARBA" id="ARBA00022853"/>
    </source>
</evidence>
<dbReference type="PROSITE" id="PS50088">
    <property type="entry name" value="ANK_REPEAT"/>
    <property type="match status" value="5"/>
</dbReference>
<dbReference type="GO" id="GO:0046974">
    <property type="term" value="F:histone H3K9 methyltransferase activity"/>
    <property type="evidence" value="ECO:0007669"/>
    <property type="project" value="TreeGrafter"/>
</dbReference>
<evidence type="ECO:0000256" key="6">
    <source>
        <dbReference type="PROSITE-ProRule" id="PRU00023"/>
    </source>
</evidence>
<feature type="compositionally biased region" description="Polar residues" evidence="7">
    <location>
        <begin position="501"/>
        <end position="510"/>
    </location>
</feature>
<dbReference type="FunFam" id="2.170.270.10:FF:000005">
    <property type="entry name" value="Euchromatic histone-lysine N-methyltransferase 2"/>
    <property type="match status" value="1"/>
</dbReference>
<feature type="compositionally biased region" description="Polar residues" evidence="7">
    <location>
        <begin position="182"/>
        <end position="207"/>
    </location>
</feature>
<dbReference type="GO" id="GO:0032259">
    <property type="term" value="P:methylation"/>
    <property type="evidence" value="ECO:0007669"/>
    <property type="project" value="UniProtKB-KW"/>
</dbReference>
<evidence type="ECO:0000259" key="9">
    <source>
        <dbReference type="PROSITE" id="PS50867"/>
    </source>
</evidence>
<feature type="compositionally biased region" description="Low complexity" evidence="7">
    <location>
        <begin position="91"/>
        <end position="101"/>
    </location>
</feature>
<keyword evidence="3" id="KW-0489">Methyltransferase</keyword>
<keyword evidence="11" id="KW-1185">Reference proteome</keyword>
<dbReference type="InterPro" id="IPR047762">
    <property type="entry name" value="EHMT_CRR"/>
</dbReference>
<dbReference type="PANTHER" id="PTHR46307:SF2">
    <property type="entry name" value="HISTONE-LYSINE N-METHYLTRANSFERASE EHMT1"/>
    <property type="match status" value="1"/>
</dbReference>
<feature type="region of interest" description="Disordered" evidence="7">
    <location>
        <begin position="746"/>
        <end position="770"/>
    </location>
</feature>
<dbReference type="GO" id="GO:0000785">
    <property type="term" value="C:chromatin"/>
    <property type="evidence" value="ECO:0007669"/>
    <property type="project" value="TreeGrafter"/>
</dbReference>
<dbReference type="Proteomes" id="UP001460270">
    <property type="component" value="Unassembled WGS sequence"/>
</dbReference>
<dbReference type="InterPro" id="IPR001214">
    <property type="entry name" value="SET_dom"/>
</dbReference>
<keyword evidence="2" id="KW-0158">Chromosome</keyword>
<evidence type="ECO:0000256" key="4">
    <source>
        <dbReference type="ARBA" id="ARBA00022691"/>
    </source>
</evidence>
<feature type="repeat" description="ANK" evidence="6">
    <location>
        <begin position="910"/>
        <end position="942"/>
    </location>
</feature>
<feature type="region of interest" description="Disordered" evidence="7">
    <location>
        <begin position="1"/>
        <end position="254"/>
    </location>
</feature>
<keyword evidence="3" id="KW-0808">Transferase</keyword>
<feature type="repeat" description="ANK" evidence="6">
    <location>
        <begin position="1043"/>
        <end position="1075"/>
    </location>
</feature>
<feature type="region of interest" description="Disordered" evidence="7">
    <location>
        <begin position="272"/>
        <end position="380"/>
    </location>
</feature>
<dbReference type="GO" id="GO:0002039">
    <property type="term" value="F:p53 binding"/>
    <property type="evidence" value="ECO:0007669"/>
    <property type="project" value="InterPro"/>
</dbReference>
<dbReference type="SMART" id="SM00468">
    <property type="entry name" value="PreSET"/>
    <property type="match status" value="1"/>
</dbReference>
<feature type="domain" description="Pre-SET" evidence="9">
    <location>
        <begin position="1162"/>
        <end position="1225"/>
    </location>
</feature>
<feature type="compositionally biased region" description="Polar residues" evidence="7">
    <location>
        <begin position="318"/>
        <end position="328"/>
    </location>
</feature>
<dbReference type="SMART" id="SM00317">
    <property type="entry name" value="SET"/>
    <property type="match status" value="1"/>
</dbReference>
<dbReference type="InterPro" id="IPR036770">
    <property type="entry name" value="Ankyrin_rpt-contain_sf"/>
</dbReference>
<evidence type="ECO:0000256" key="3">
    <source>
        <dbReference type="ARBA" id="ARBA00022603"/>
    </source>
</evidence>
<dbReference type="PROSITE" id="PS50867">
    <property type="entry name" value="PRE_SET"/>
    <property type="match status" value="1"/>
</dbReference>
<evidence type="ECO:0000256" key="2">
    <source>
        <dbReference type="ARBA" id="ARBA00022454"/>
    </source>
</evidence>
<sequence>MASVGPEPAGLAQGIVDKGLCQKKEGHGSADSTEEQPNGDRWVSSPAAQALLNGDDCGEHKTISTPAKTLAVSENGTPEPPHGSVTGSNGLTLSQTQSSLSPHRTNRPTAGPHTDTSPSPSPVCGDSRNSLRTDPGPAGSKNGPPVQVHRARKTMSRPAVSQAQKLLNREMREAKGAKGEQMDTNDSRSSSDLPSTQNQLPHSPAEQTASTTTTTTTTSAPAKLHLVPFSGALVSRKKKRRMGTYSLVPKKKAKGLKQRSVLEMFKQLEHTAKSVEVCQTNNINGEKVEHMSEEESEVEESEEEHKPPEESVSDVQEPAQTPECNTQVGEEQESEESAEEEGRRRAQKHRIQREEETEAQTDRRQSLAASFEETKEETKSQRLLLDSDLTRTCGLELLRKSLPLLQHTQQHPTWTEGPRLANAHFQMELALVYLLHVPPPWHSNWLAPCIYSELQDKPETPVQLQSSEEKPLSQPSEPSQPSPEPIRVQPSPEPSKLQLDSEPTQEQPTPEHSVEPSAEAILEPTEETSSEPNVKASLEPTEEAGLNPTEEASSEPSVEDGVDLVVKPSAETSPQTSPHVSSRPCTPSQSSPKTDQTDANTPLKAAAEDTQELPLCSCRMETPKSREILILADRKCMATESVDGQLSRCQAAVLKHEMMRPSNSVQLLVLCEDHRSGMVKHQCCPGCGYFCRAGTFMECQPDVSISHRFHRSCASVLKGQSFCPHCGEELSKAKEVTIAKADTTSTVAPVQVHHPPTASAPEGRADTTTGSVSRPLAVSELCTADSSLSVRSALDSAVPGLSRSSSVQSGTDGPGAYTGHSRETLESVLVALDNEKPKKLRFHPKQLYISAKQGELRRVLLMLVDGIDPNYKMDTQNKRTALHAAAEAGHLDICHMLVQAEANLDMCDEDQRTPLMDACENNHKEVVSFLLRAGASATHKDAEGFTCLHLAAKSGHYNIVEHLLSLGVIDINDQDDGGWTAMIWATEYKHVDQVRLLLSKGADINIRDKEENICLHWAAFSGSVEIAELLLDAHCDLRAVNIHGDSPLHIAARENRLECVTLFLSHGADVFLKNREGETPPDCCSHSSKAWMALQGSRRVRSIQLNQGRKVLHRDIALGQEAVPIPCVNAVDSEAYPEDYKYIKENCVTSPMNIDRNITHLQYCICKDDCSNSICMCGQLSLRRWYDQNGCLLPEFSLEEPPLIFECNHACSCWRTCKNRVVQKGLRVRMELFRTQKKGWGVRALQDIPQGTFVCQYVGEIITDDEAEMRQNDAYLFSLDDKEQYCIDARYYGNISRFLNHMCEPNLLAVRVFTTHQDLRFPHIAFFASQSIQAGEELGFNYGDHFWEVKSKMFTCECGSPRCNYSSVAMATLPADSTPGEQQASASPDTSSATGPS</sequence>
<dbReference type="Gene3D" id="2.170.270.10">
    <property type="entry name" value="SET domain"/>
    <property type="match status" value="1"/>
</dbReference>
<feature type="compositionally biased region" description="Polar residues" evidence="7">
    <location>
        <begin position="570"/>
        <end position="600"/>
    </location>
</feature>
<dbReference type="PANTHER" id="PTHR46307">
    <property type="entry name" value="G9A, ISOFORM B"/>
    <property type="match status" value="1"/>
</dbReference>
<dbReference type="Pfam" id="PF00023">
    <property type="entry name" value="Ank"/>
    <property type="match status" value="1"/>
</dbReference>
<comment type="caution">
    <text evidence="10">The sequence shown here is derived from an EMBL/GenBank/DDBJ whole genome shotgun (WGS) entry which is preliminary data.</text>
</comment>
<accession>A0AAW0NID9</accession>
<dbReference type="Pfam" id="PF05033">
    <property type="entry name" value="Pre-SET"/>
    <property type="match status" value="1"/>
</dbReference>
<feature type="domain" description="SET" evidence="8">
    <location>
        <begin position="1228"/>
        <end position="1343"/>
    </location>
</feature>
<dbReference type="SUPFAM" id="SSF48403">
    <property type="entry name" value="Ankyrin repeat"/>
    <property type="match status" value="1"/>
</dbReference>
<evidence type="ECO:0000313" key="11">
    <source>
        <dbReference type="Proteomes" id="UP001460270"/>
    </source>
</evidence>
<dbReference type="EMBL" id="JBBPFD010000015">
    <property type="protein sequence ID" value="KAK7896836.1"/>
    <property type="molecule type" value="Genomic_DNA"/>
</dbReference>
<dbReference type="PROSITE" id="PS50297">
    <property type="entry name" value="ANK_REP_REGION"/>
    <property type="match status" value="5"/>
</dbReference>
<feature type="compositionally biased region" description="Low complexity" evidence="7">
    <location>
        <begin position="208"/>
        <end position="220"/>
    </location>
</feature>
<keyword evidence="5" id="KW-0156">Chromatin regulator</keyword>
<evidence type="ECO:0000256" key="1">
    <source>
        <dbReference type="ARBA" id="ARBA00004286"/>
    </source>
</evidence>
<dbReference type="Pfam" id="PF21533">
    <property type="entry name" value="EHMT1-2_CRR"/>
    <property type="match status" value="1"/>
</dbReference>
<proteinExistence type="predicted"/>
<dbReference type="Pfam" id="PF00856">
    <property type="entry name" value="SET"/>
    <property type="match status" value="1"/>
</dbReference>
<feature type="repeat" description="ANK" evidence="6">
    <location>
        <begin position="943"/>
        <end position="968"/>
    </location>
</feature>
<dbReference type="PRINTS" id="PR01415">
    <property type="entry name" value="ANKYRIN"/>
</dbReference>
<protein>
    <recommendedName>
        <fullName evidence="12">Histone-lysine N-methyltransferase EHMT1-like</fullName>
    </recommendedName>
</protein>
<dbReference type="GO" id="GO:0005634">
    <property type="term" value="C:nucleus"/>
    <property type="evidence" value="ECO:0007669"/>
    <property type="project" value="InterPro"/>
</dbReference>
<feature type="compositionally biased region" description="Basic and acidic residues" evidence="7">
    <location>
        <begin position="167"/>
        <end position="181"/>
    </location>
</feature>
<feature type="region of interest" description="Disordered" evidence="7">
    <location>
        <begin position="458"/>
        <end position="606"/>
    </location>
</feature>
<dbReference type="GO" id="GO:0000122">
    <property type="term" value="P:negative regulation of transcription by RNA polymerase II"/>
    <property type="evidence" value="ECO:0007669"/>
    <property type="project" value="TreeGrafter"/>
</dbReference>
<feature type="repeat" description="ANK" evidence="6">
    <location>
        <begin position="977"/>
        <end position="1009"/>
    </location>
</feature>
<dbReference type="InterPro" id="IPR046341">
    <property type="entry name" value="SET_dom_sf"/>
</dbReference>
<evidence type="ECO:0000259" key="8">
    <source>
        <dbReference type="PROSITE" id="PS50280"/>
    </source>
</evidence>
<feature type="region of interest" description="Disordered" evidence="7">
    <location>
        <begin position="799"/>
        <end position="820"/>
    </location>
</feature>
<evidence type="ECO:0000256" key="7">
    <source>
        <dbReference type="SAM" id="MobiDB-lite"/>
    </source>
</evidence>
<dbReference type="SMART" id="SM00248">
    <property type="entry name" value="ANK"/>
    <property type="match status" value="6"/>
</dbReference>
<name>A0AAW0NID9_9GOBI</name>
<dbReference type="Gene3D" id="1.25.40.20">
    <property type="entry name" value="Ankyrin repeat-containing domain"/>
    <property type="match status" value="1"/>
</dbReference>
<dbReference type="SUPFAM" id="SSF82199">
    <property type="entry name" value="SET domain"/>
    <property type="match status" value="1"/>
</dbReference>
<dbReference type="InterPro" id="IPR002110">
    <property type="entry name" value="Ankyrin_rpt"/>
</dbReference>
<dbReference type="PROSITE" id="PS50280">
    <property type="entry name" value="SET"/>
    <property type="match status" value="1"/>
</dbReference>
<feature type="compositionally biased region" description="Polar residues" evidence="7">
    <location>
        <begin position="63"/>
        <end position="76"/>
    </location>
</feature>
<gene>
    <name evidence="10" type="ORF">WMY93_022161</name>
</gene>
<dbReference type="GO" id="GO:0008270">
    <property type="term" value="F:zinc ion binding"/>
    <property type="evidence" value="ECO:0007669"/>
    <property type="project" value="InterPro"/>
</dbReference>
<feature type="compositionally biased region" description="Polar residues" evidence="7">
    <location>
        <begin position="802"/>
        <end position="811"/>
    </location>
</feature>
<feature type="repeat" description="ANK" evidence="6">
    <location>
        <begin position="877"/>
        <end position="909"/>
    </location>
</feature>